<dbReference type="NCBIfam" id="TIGR00696">
    <property type="entry name" value="wecG_tagA_cpsF"/>
    <property type="match status" value="1"/>
</dbReference>
<dbReference type="InterPro" id="IPR004629">
    <property type="entry name" value="WecG_TagA_CpsF"/>
</dbReference>
<dbReference type="RefSeq" id="WP_155321319.1">
    <property type="nucleotide sequence ID" value="NZ_AP021876.1"/>
</dbReference>
<reference evidence="3 4" key="1">
    <citation type="submission" date="2019-11" db="EMBL/GenBank/DDBJ databases">
        <title>Comparative genomics of hydrocarbon-degrading Desulfosarcina strains.</title>
        <authorList>
            <person name="Watanabe M."/>
            <person name="Kojima H."/>
            <person name="Fukui M."/>
        </authorList>
    </citation>
    <scope>NUCLEOTIDE SEQUENCE [LARGE SCALE GENOMIC DNA]</scope>
    <source>
        <strain evidence="3 4">28bB2T</strain>
    </source>
</reference>
<dbReference type="GO" id="GO:0016758">
    <property type="term" value="F:hexosyltransferase activity"/>
    <property type="evidence" value="ECO:0007669"/>
    <property type="project" value="TreeGrafter"/>
</dbReference>
<dbReference type="PANTHER" id="PTHR34136">
    <property type="match status" value="1"/>
</dbReference>
<accession>A0A5K7ZH65</accession>
<evidence type="ECO:0000313" key="4">
    <source>
        <dbReference type="Proteomes" id="UP000425960"/>
    </source>
</evidence>
<name>A0A5K7ZH65_9BACT</name>
<dbReference type="Proteomes" id="UP000425960">
    <property type="component" value="Chromosome"/>
</dbReference>
<dbReference type="Pfam" id="PF03808">
    <property type="entry name" value="Glyco_tran_WecG"/>
    <property type="match status" value="1"/>
</dbReference>
<evidence type="ECO:0000256" key="1">
    <source>
        <dbReference type="ARBA" id="ARBA00022676"/>
    </source>
</evidence>
<dbReference type="KEGG" id="dov:DSCO28_08920"/>
<keyword evidence="1" id="KW-0328">Glycosyltransferase</keyword>
<dbReference type="AlphaFoldDB" id="A0A5K7ZH65"/>
<gene>
    <name evidence="3" type="ORF">DSCO28_08920</name>
</gene>
<organism evidence="3 4">
    <name type="scientific">Desulfosarcina ovata subsp. sediminis</name>
    <dbReference type="NCBI Taxonomy" id="885957"/>
    <lineage>
        <taxon>Bacteria</taxon>
        <taxon>Pseudomonadati</taxon>
        <taxon>Thermodesulfobacteriota</taxon>
        <taxon>Desulfobacteria</taxon>
        <taxon>Desulfobacterales</taxon>
        <taxon>Desulfosarcinaceae</taxon>
        <taxon>Desulfosarcina</taxon>
    </lineage>
</organism>
<sequence length="251" mass="28582">MEQLDLLSIKITSATTAEIHERIDTIIAEGGPGIILSANAHAVNLARKRYWLTQFFRKADVVHVDGGSIVLAARLWGRRIPERITWADWAWSLANHLAAKKYRLFLLGGPQGLAAEAAKGLHKTAPDLRVVGTHHGYFNRQNHENDRIIDAINATQPDIIWIGMGMPIQEQWLLCNYKRLNAKLFMICGGAFKFMAGKLNRCPQWMRRCSLEWLWLLIEAPRRGMVRYLWGNPLFVVYVLRCYLGSKFGSS</sequence>
<keyword evidence="2 3" id="KW-0808">Transferase</keyword>
<evidence type="ECO:0000256" key="2">
    <source>
        <dbReference type="ARBA" id="ARBA00022679"/>
    </source>
</evidence>
<dbReference type="CDD" id="cd06533">
    <property type="entry name" value="Glyco_transf_WecG_TagA"/>
    <property type="match status" value="1"/>
</dbReference>
<protein>
    <submittedName>
        <fullName evidence="3">Glycosyl transferase</fullName>
    </submittedName>
</protein>
<dbReference type="PANTHER" id="PTHR34136:SF1">
    <property type="entry name" value="UDP-N-ACETYL-D-MANNOSAMINURONIC ACID TRANSFERASE"/>
    <property type="match status" value="1"/>
</dbReference>
<dbReference type="EMBL" id="AP021876">
    <property type="protein sequence ID" value="BBO80326.1"/>
    <property type="molecule type" value="Genomic_DNA"/>
</dbReference>
<evidence type="ECO:0000313" key="3">
    <source>
        <dbReference type="EMBL" id="BBO80326.1"/>
    </source>
</evidence>
<proteinExistence type="predicted"/>